<evidence type="ECO:0000256" key="1">
    <source>
        <dbReference type="ARBA" id="ARBA00023015"/>
    </source>
</evidence>
<evidence type="ECO:0000259" key="5">
    <source>
        <dbReference type="PROSITE" id="PS51078"/>
    </source>
</evidence>
<keyword evidence="3" id="KW-0804">Transcription</keyword>
<dbReference type="Pfam" id="PF01614">
    <property type="entry name" value="IclR_C"/>
    <property type="match status" value="1"/>
</dbReference>
<dbReference type="Gene3D" id="1.10.10.10">
    <property type="entry name" value="Winged helix-like DNA-binding domain superfamily/Winged helix DNA-binding domain"/>
    <property type="match status" value="1"/>
</dbReference>
<dbReference type="InterPro" id="IPR050707">
    <property type="entry name" value="HTH_MetabolicPath_Reg"/>
</dbReference>
<evidence type="ECO:0000256" key="3">
    <source>
        <dbReference type="ARBA" id="ARBA00023163"/>
    </source>
</evidence>
<dbReference type="Gene3D" id="3.30.450.40">
    <property type="match status" value="1"/>
</dbReference>
<dbReference type="AlphaFoldDB" id="A0A7G8TG84"/>
<dbReference type="GO" id="GO:0045892">
    <property type="term" value="P:negative regulation of DNA-templated transcription"/>
    <property type="evidence" value="ECO:0007669"/>
    <property type="project" value="TreeGrafter"/>
</dbReference>
<dbReference type="PROSITE" id="PS51078">
    <property type="entry name" value="ICLR_ED"/>
    <property type="match status" value="1"/>
</dbReference>
<dbReference type="PANTHER" id="PTHR30136">
    <property type="entry name" value="HELIX-TURN-HELIX TRANSCRIPTIONAL REGULATOR, ICLR FAMILY"/>
    <property type="match status" value="1"/>
</dbReference>
<dbReference type="SUPFAM" id="SSF46785">
    <property type="entry name" value="Winged helix' DNA-binding domain"/>
    <property type="match status" value="1"/>
</dbReference>
<protein>
    <submittedName>
        <fullName evidence="6">IclR family transcriptional regulator</fullName>
    </submittedName>
</protein>
<feature type="domain" description="HTH iclR-type" evidence="4">
    <location>
        <begin position="5"/>
        <end position="68"/>
    </location>
</feature>
<dbReference type="SUPFAM" id="SSF55781">
    <property type="entry name" value="GAF domain-like"/>
    <property type="match status" value="1"/>
</dbReference>
<evidence type="ECO:0000313" key="7">
    <source>
        <dbReference type="Proteomes" id="UP000515909"/>
    </source>
</evidence>
<dbReference type="SMART" id="SM00346">
    <property type="entry name" value="HTH_ICLR"/>
    <property type="match status" value="1"/>
</dbReference>
<proteinExistence type="predicted"/>
<dbReference type="EMBL" id="CP060286">
    <property type="protein sequence ID" value="QNK42625.1"/>
    <property type="molecule type" value="Genomic_DNA"/>
</dbReference>
<dbReference type="PANTHER" id="PTHR30136:SF24">
    <property type="entry name" value="HTH-TYPE TRANSCRIPTIONAL REPRESSOR ALLR"/>
    <property type="match status" value="1"/>
</dbReference>
<dbReference type="GO" id="GO:0003677">
    <property type="term" value="F:DNA binding"/>
    <property type="evidence" value="ECO:0007669"/>
    <property type="project" value="UniProtKB-KW"/>
</dbReference>
<keyword evidence="2" id="KW-0238">DNA-binding</keyword>
<evidence type="ECO:0000256" key="2">
    <source>
        <dbReference type="ARBA" id="ARBA00023125"/>
    </source>
</evidence>
<dbReference type="InterPro" id="IPR036390">
    <property type="entry name" value="WH_DNA-bd_sf"/>
</dbReference>
<dbReference type="InterPro" id="IPR005471">
    <property type="entry name" value="Tscrpt_reg_IclR_N"/>
</dbReference>
<keyword evidence="1" id="KW-0805">Transcription regulation</keyword>
<sequence>MPKQHRSTARVLDVLEYLATEGQKGCTLSELSAALNAPKSSLFPILHTLADRKYVYLDKGTGRYSIGIGTYALGRAFTAGRDALELILKAMEAIVRSCEETCQLAVLDKEKVLYIGKVDSPQAIRLVSSVGARLPANCTALGKALLSGLKDEEILLLFKDRLCRMTDRSITDIQHLLAQIRAIRKGGIAWEHEESTDHVCCYAVPLRKGGKVFAAVSVSFLTFRSTPEKERLVRESLVKAQAEIEQIAEERGFVLKY</sequence>
<organism evidence="6 7">
    <name type="scientific">Caproicibacter fermentans</name>
    <dbReference type="NCBI Taxonomy" id="2576756"/>
    <lineage>
        <taxon>Bacteria</taxon>
        <taxon>Bacillati</taxon>
        <taxon>Bacillota</taxon>
        <taxon>Clostridia</taxon>
        <taxon>Eubacteriales</taxon>
        <taxon>Acutalibacteraceae</taxon>
        <taxon>Caproicibacter</taxon>
    </lineage>
</organism>
<dbReference type="InterPro" id="IPR036388">
    <property type="entry name" value="WH-like_DNA-bd_sf"/>
</dbReference>
<name>A0A7G8TG84_9FIRM</name>
<dbReference type="Proteomes" id="UP000515909">
    <property type="component" value="Chromosome"/>
</dbReference>
<dbReference type="Pfam" id="PF09339">
    <property type="entry name" value="HTH_IclR"/>
    <property type="match status" value="1"/>
</dbReference>
<evidence type="ECO:0000259" key="4">
    <source>
        <dbReference type="PROSITE" id="PS51077"/>
    </source>
</evidence>
<evidence type="ECO:0000313" key="6">
    <source>
        <dbReference type="EMBL" id="QNK42625.1"/>
    </source>
</evidence>
<dbReference type="InterPro" id="IPR029016">
    <property type="entry name" value="GAF-like_dom_sf"/>
</dbReference>
<reference evidence="6 7" key="1">
    <citation type="submission" date="2020-08" db="EMBL/GenBank/DDBJ databases">
        <title>The isolate Caproiciproducens sp. 7D4C2 produces n-caproate at mildly acidic conditions from hexoses: genome and rBOX comparison with related strains and chain-elongating bacteria.</title>
        <authorList>
            <person name="Esquivel-Elizondo S."/>
            <person name="Bagci C."/>
            <person name="Temovska M."/>
            <person name="Jeon B.S."/>
            <person name="Bessarab I."/>
            <person name="Williams R.B.H."/>
            <person name="Huson D.H."/>
            <person name="Angenent L.T."/>
        </authorList>
    </citation>
    <scope>NUCLEOTIDE SEQUENCE [LARGE SCALE GENOMIC DNA]</scope>
    <source>
        <strain evidence="6 7">7D4C2</strain>
    </source>
</reference>
<gene>
    <name evidence="6" type="ORF">HCR03_13090</name>
</gene>
<dbReference type="PROSITE" id="PS51077">
    <property type="entry name" value="HTH_ICLR"/>
    <property type="match status" value="1"/>
</dbReference>
<feature type="domain" description="IclR-ED" evidence="5">
    <location>
        <begin position="69"/>
        <end position="253"/>
    </location>
</feature>
<accession>A0A7G8TG84</accession>
<dbReference type="KEGG" id="cfem:HCR03_13090"/>
<dbReference type="InterPro" id="IPR014757">
    <property type="entry name" value="Tscrpt_reg_IclR_C"/>
</dbReference>
<dbReference type="GO" id="GO:0003700">
    <property type="term" value="F:DNA-binding transcription factor activity"/>
    <property type="evidence" value="ECO:0007669"/>
    <property type="project" value="TreeGrafter"/>
</dbReference>